<dbReference type="InterPro" id="IPR027414">
    <property type="entry name" value="GH95_N_dom"/>
</dbReference>
<dbReference type="PIRSF" id="PIRSF007663">
    <property type="entry name" value="UCP007663"/>
    <property type="match status" value="1"/>
</dbReference>
<feature type="domain" description="Glycosyl hydrolase family 95 N-terminal" evidence="1">
    <location>
        <begin position="5"/>
        <end position="253"/>
    </location>
</feature>
<dbReference type="Proteomes" id="UP001140560">
    <property type="component" value="Unassembled WGS sequence"/>
</dbReference>
<gene>
    <name evidence="4" type="ORF">N0V83_002835</name>
</gene>
<feature type="domain" description="Alpha fucosidase A-like C-terminal" evidence="2">
    <location>
        <begin position="696"/>
        <end position="749"/>
    </location>
</feature>
<reference evidence="4" key="1">
    <citation type="submission" date="2022-10" db="EMBL/GenBank/DDBJ databases">
        <title>Tapping the CABI collections for fungal endophytes: first genome assemblies for Collariella, Neodidymelliopsis, Ascochyta clinopodiicola, Didymella pomorum, Didymosphaeria variabile, Neocosmospora piperis and Neocucurbitaria cava.</title>
        <authorList>
            <person name="Hill R."/>
        </authorList>
    </citation>
    <scope>NUCLEOTIDE SEQUENCE</scope>
    <source>
        <strain evidence="4">IMI 356814</strain>
    </source>
</reference>
<dbReference type="InterPro" id="IPR049053">
    <property type="entry name" value="AFCA-like_C"/>
</dbReference>
<dbReference type="Gene3D" id="1.50.10.10">
    <property type="match status" value="1"/>
</dbReference>
<dbReference type="InterPro" id="IPR012341">
    <property type="entry name" value="6hp_glycosidase-like_sf"/>
</dbReference>
<evidence type="ECO:0000313" key="4">
    <source>
        <dbReference type="EMBL" id="KAJ4374096.1"/>
    </source>
</evidence>
<comment type="caution">
    <text evidence="4">The sequence shown here is derived from an EMBL/GenBank/DDBJ whole genome shotgun (WGS) entry which is preliminary data.</text>
</comment>
<keyword evidence="5" id="KW-1185">Reference proteome</keyword>
<dbReference type="GO" id="GO:0005975">
    <property type="term" value="P:carbohydrate metabolic process"/>
    <property type="evidence" value="ECO:0007669"/>
    <property type="project" value="InterPro"/>
</dbReference>
<protein>
    <recommendedName>
        <fullName evidence="6">Glycosyl hydrolase family 95 N-terminal domain-containing protein</fullName>
    </recommendedName>
</protein>
<dbReference type="InterPro" id="IPR054363">
    <property type="entry name" value="GH95_cat"/>
</dbReference>
<evidence type="ECO:0008006" key="6">
    <source>
        <dbReference type="Google" id="ProtNLM"/>
    </source>
</evidence>
<dbReference type="InterPro" id="IPR008928">
    <property type="entry name" value="6-hairpin_glycosidase_sf"/>
</dbReference>
<evidence type="ECO:0000313" key="5">
    <source>
        <dbReference type="Proteomes" id="UP001140560"/>
    </source>
</evidence>
<accession>A0A9W8YCV9</accession>
<evidence type="ECO:0000259" key="2">
    <source>
        <dbReference type="Pfam" id="PF21307"/>
    </source>
</evidence>
<sequence>MHPKLRYVHPAPDWNSALPLGNGRLGAMVYGGIHTETLRLNEESVWYGGPQPPRTPFGARHHLEELRKLIRAGQHGDAESLVRQRFLATPKSARHYEPLGTCTIDFEHGPGRSGPGGPQNMVKEYTRDLDLAKAEAVVQYTIDGITVRREAIVTNADNVIAIRITAASEITFNVSLTRMSDVEWEVNEFLDSIEVLDKRIVLHATPGGKNSNSLCLAAGARADSSGSVEVVGRELKVRAKEALVVLAAQTEYRHVNVQEASLADIDAAFKYTTTELWKRHVEDWTKIYGRMSIQLYPDDAHLATDHRLTTHRDPGLASLYFAYARYLLLSCSRPSPKALPATLQGIWNPSFQPPWGSKYTININLQMNYWNANTSNLSECEIPFFDLLERLAVNGQRTATEVWGCRGWCAHHNTDIFADTETQDRWMPATLWPLGGAWLCTHIREHYCFNGDKRFLARMVPVLQGCVRFLLDFLVSDASGQYLVTNPSLSPENTFRHSESGETGVFCEGSTMDMEIVRQVFSDYLFAAAEFQAEAFSTSTIEEVKAAIQRLQPITISPEHGTIQEWGLSDYEETELGHRHVSHLYALHPGSAITPISTPGLAEAARRTLLRRIEHGGGHTGWSRAWLINLWARLRQPEQCGLNIEALLRDSTLPNMLDTHPPFQIDGNFGGAGGILECLVQSHEVIAVEGRPAVRVIRLLPSCPEDWQRGEVKGLKCRGGFELSFKWDAGVICEPVIVQSKLANELVLFFHRVGPDAEDMGTQVSVPARVGEHFVYKDGLSDT</sequence>
<organism evidence="4 5">
    <name type="scientific">Neocucurbitaria cava</name>
    <dbReference type="NCBI Taxonomy" id="798079"/>
    <lineage>
        <taxon>Eukaryota</taxon>
        <taxon>Fungi</taxon>
        <taxon>Dikarya</taxon>
        <taxon>Ascomycota</taxon>
        <taxon>Pezizomycotina</taxon>
        <taxon>Dothideomycetes</taxon>
        <taxon>Pleosporomycetidae</taxon>
        <taxon>Pleosporales</taxon>
        <taxon>Pleosporineae</taxon>
        <taxon>Cucurbitariaceae</taxon>
        <taxon>Neocucurbitaria</taxon>
    </lineage>
</organism>
<proteinExistence type="predicted"/>
<dbReference type="EMBL" id="JAPEUY010000004">
    <property type="protein sequence ID" value="KAJ4374096.1"/>
    <property type="molecule type" value="Genomic_DNA"/>
</dbReference>
<dbReference type="Pfam" id="PF14498">
    <property type="entry name" value="Glyco_hyd_65N_2"/>
    <property type="match status" value="1"/>
</dbReference>
<dbReference type="Pfam" id="PF22124">
    <property type="entry name" value="Glyco_hydro_95_cat"/>
    <property type="match status" value="1"/>
</dbReference>
<dbReference type="SUPFAM" id="SSF48208">
    <property type="entry name" value="Six-hairpin glycosidases"/>
    <property type="match status" value="1"/>
</dbReference>
<feature type="domain" description="Glycosyl hydrolase family 95 catalytic" evidence="3">
    <location>
        <begin position="274"/>
        <end position="679"/>
    </location>
</feature>
<dbReference type="OrthoDB" id="2848340at2759"/>
<dbReference type="AlphaFoldDB" id="A0A9W8YCV9"/>
<dbReference type="PANTHER" id="PTHR31084">
    <property type="entry name" value="ALPHA-L-FUCOSIDASE 2"/>
    <property type="match status" value="1"/>
</dbReference>
<evidence type="ECO:0000259" key="1">
    <source>
        <dbReference type="Pfam" id="PF14498"/>
    </source>
</evidence>
<evidence type="ECO:0000259" key="3">
    <source>
        <dbReference type="Pfam" id="PF22124"/>
    </source>
</evidence>
<dbReference type="GO" id="GO:0004560">
    <property type="term" value="F:alpha-L-fucosidase activity"/>
    <property type="evidence" value="ECO:0007669"/>
    <property type="project" value="InterPro"/>
</dbReference>
<name>A0A9W8YCV9_9PLEO</name>
<dbReference type="PANTHER" id="PTHR31084:SF18">
    <property type="entry name" value="GLYCOSYL HYDROLASE FAMILY 95 N-TERMINAL DOMAIN-CONTAINING PROTEIN"/>
    <property type="match status" value="1"/>
</dbReference>
<dbReference type="Pfam" id="PF21307">
    <property type="entry name" value="Glyco_hydro_95_C"/>
    <property type="match status" value="1"/>
</dbReference>
<dbReference type="InterPro" id="IPR016518">
    <property type="entry name" value="Alpha-L-fucosidase"/>
</dbReference>